<evidence type="ECO:0000256" key="4">
    <source>
        <dbReference type="ARBA" id="ARBA00041867"/>
    </source>
</evidence>
<dbReference type="AlphaFoldDB" id="A0AAN8INU7"/>
<dbReference type="GO" id="GO:0032259">
    <property type="term" value="P:methylation"/>
    <property type="evidence" value="ECO:0007669"/>
    <property type="project" value="UniProtKB-KW"/>
</dbReference>
<comment type="caution">
    <text evidence="6">The sequence shown here is derived from an EMBL/GenBank/DDBJ whole genome shotgun (WGS) entry which is preliminary data.</text>
</comment>
<evidence type="ECO:0000256" key="3">
    <source>
        <dbReference type="ARBA" id="ARBA00037932"/>
    </source>
</evidence>
<dbReference type="SUPFAM" id="SSF53335">
    <property type="entry name" value="S-adenosyl-L-methionine-dependent methyltransferases"/>
    <property type="match status" value="1"/>
</dbReference>
<dbReference type="InterPro" id="IPR050078">
    <property type="entry name" value="Ribosomal_L11_MeTrfase_PrmA"/>
</dbReference>
<dbReference type="Gene3D" id="3.40.50.150">
    <property type="entry name" value="Vaccinia Virus protein VP39"/>
    <property type="match status" value="1"/>
</dbReference>
<proteinExistence type="inferred from homology"/>
<reference evidence="6 7" key="1">
    <citation type="submission" date="2019-10" db="EMBL/GenBank/DDBJ databases">
        <title>Assembly and Annotation for the nematode Trichostrongylus colubriformis.</title>
        <authorList>
            <person name="Martin J."/>
        </authorList>
    </citation>
    <scope>NUCLEOTIDE SEQUENCE [LARGE SCALE GENOMIC DNA]</scope>
    <source>
        <strain evidence="6">G859</strain>
        <tissue evidence="6">Whole worm</tissue>
    </source>
</reference>
<name>A0AAN8INU7_TRICO</name>
<dbReference type="GO" id="GO:0005759">
    <property type="term" value="C:mitochondrial matrix"/>
    <property type="evidence" value="ECO:0007669"/>
    <property type="project" value="TreeGrafter"/>
</dbReference>
<comment type="similarity">
    <text evidence="3">Belongs to the methyltransferase superfamily. ETFBKMT family.</text>
</comment>
<accession>A0AAN8INU7</accession>
<dbReference type="InterPro" id="IPR029063">
    <property type="entry name" value="SAM-dependent_MTases_sf"/>
</dbReference>
<evidence type="ECO:0000313" key="6">
    <source>
        <dbReference type="EMBL" id="KAK5977748.1"/>
    </source>
</evidence>
<dbReference type="Pfam" id="PF06325">
    <property type="entry name" value="PrmA"/>
    <property type="match status" value="1"/>
</dbReference>
<dbReference type="PANTHER" id="PTHR43648:SF1">
    <property type="entry name" value="ELECTRON TRANSFER FLAVOPROTEIN BETA SUBUNIT LYSINE METHYLTRANSFERASE"/>
    <property type="match status" value="1"/>
</dbReference>
<protein>
    <recommendedName>
        <fullName evidence="5">ETFB lysine methyltransferase</fullName>
    </recommendedName>
    <alternativeName>
        <fullName evidence="4">Protein N-lysine methyltransferase METTL20</fullName>
    </alternativeName>
</protein>
<evidence type="ECO:0000256" key="1">
    <source>
        <dbReference type="ARBA" id="ARBA00022603"/>
    </source>
</evidence>
<keyword evidence="7" id="KW-1185">Reference proteome</keyword>
<organism evidence="6 7">
    <name type="scientific">Trichostrongylus colubriformis</name>
    <name type="common">Black scour worm</name>
    <dbReference type="NCBI Taxonomy" id="6319"/>
    <lineage>
        <taxon>Eukaryota</taxon>
        <taxon>Metazoa</taxon>
        <taxon>Ecdysozoa</taxon>
        <taxon>Nematoda</taxon>
        <taxon>Chromadorea</taxon>
        <taxon>Rhabditida</taxon>
        <taxon>Rhabditina</taxon>
        <taxon>Rhabditomorpha</taxon>
        <taxon>Strongyloidea</taxon>
        <taxon>Trichostrongylidae</taxon>
        <taxon>Trichostrongylus</taxon>
    </lineage>
</organism>
<keyword evidence="1 6" id="KW-0489">Methyltransferase</keyword>
<sequence length="241" mass="27461">MVNSLRQVAKWILRNTIESKQSLTPELALRLITESSPLWKAGPEMCPFSDPYWAFYWPGGQAVTRYILDYSRLFSNANVLDFGCGCGSASIAASRAGANVMANDIDPNALVSTLINYRKNGVSTQHTQFISENLLDPCQETSLKQFLKAKTSFIILGDMFYDVDFAEKLFCWLKRIKETTTVRILVGDPHRHPLAEEQLERYTVKVQKQLLAEYQLPQCVRREHYGFNTGSVYELQQFIST</sequence>
<dbReference type="EMBL" id="WIXE01010211">
    <property type="protein sequence ID" value="KAK5977748.1"/>
    <property type="molecule type" value="Genomic_DNA"/>
</dbReference>
<keyword evidence="2" id="KW-0808">Transferase</keyword>
<dbReference type="GO" id="GO:0016279">
    <property type="term" value="F:protein-lysine N-methyltransferase activity"/>
    <property type="evidence" value="ECO:0007669"/>
    <property type="project" value="TreeGrafter"/>
</dbReference>
<dbReference type="PANTHER" id="PTHR43648">
    <property type="entry name" value="ELECTRON TRANSFER FLAVOPROTEIN BETA SUBUNIT LYSINE METHYLTRANSFERASE"/>
    <property type="match status" value="1"/>
</dbReference>
<gene>
    <name evidence="6" type="ORF">GCK32_009206</name>
</gene>
<evidence type="ECO:0000313" key="7">
    <source>
        <dbReference type="Proteomes" id="UP001331761"/>
    </source>
</evidence>
<evidence type="ECO:0000256" key="5">
    <source>
        <dbReference type="ARBA" id="ARBA00042266"/>
    </source>
</evidence>
<dbReference type="Proteomes" id="UP001331761">
    <property type="component" value="Unassembled WGS sequence"/>
</dbReference>
<dbReference type="CDD" id="cd02440">
    <property type="entry name" value="AdoMet_MTases"/>
    <property type="match status" value="1"/>
</dbReference>
<evidence type="ECO:0000256" key="2">
    <source>
        <dbReference type="ARBA" id="ARBA00022679"/>
    </source>
</evidence>